<feature type="compositionally biased region" description="Low complexity" evidence="1">
    <location>
        <begin position="239"/>
        <end position="248"/>
    </location>
</feature>
<feature type="compositionally biased region" description="Low complexity" evidence="1">
    <location>
        <begin position="183"/>
        <end position="193"/>
    </location>
</feature>
<dbReference type="EMBL" id="MBLM01000163">
    <property type="protein sequence ID" value="OHV29285.1"/>
    <property type="molecule type" value="Genomic_DNA"/>
</dbReference>
<dbReference type="CDD" id="cd05379">
    <property type="entry name" value="CAP_bacterial"/>
    <property type="match status" value="1"/>
</dbReference>
<feature type="region of interest" description="Disordered" evidence="1">
    <location>
        <begin position="33"/>
        <end position="293"/>
    </location>
</feature>
<organism evidence="3 4">
    <name type="scientific">Parafrankia colletiae</name>
    <dbReference type="NCBI Taxonomy" id="573497"/>
    <lineage>
        <taxon>Bacteria</taxon>
        <taxon>Bacillati</taxon>
        <taxon>Actinomycetota</taxon>
        <taxon>Actinomycetes</taxon>
        <taxon>Frankiales</taxon>
        <taxon>Frankiaceae</taxon>
        <taxon>Parafrankia</taxon>
    </lineage>
</organism>
<evidence type="ECO:0000313" key="3">
    <source>
        <dbReference type="EMBL" id="OHV29285.1"/>
    </source>
</evidence>
<dbReference type="PANTHER" id="PTHR31157:SF1">
    <property type="entry name" value="SCP DOMAIN-CONTAINING PROTEIN"/>
    <property type="match status" value="1"/>
</dbReference>
<evidence type="ECO:0000259" key="2">
    <source>
        <dbReference type="Pfam" id="PF00188"/>
    </source>
</evidence>
<dbReference type="InterPro" id="IPR035940">
    <property type="entry name" value="CAP_sf"/>
</dbReference>
<feature type="compositionally biased region" description="Low complexity" evidence="1">
    <location>
        <begin position="65"/>
        <end position="92"/>
    </location>
</feature>
<feature type="compositionally biased region" description="Low complexity" evidence="1">
    <location>
        <begin position="145"/>
        <end position="157"/>
    </location>
</feature>
<dbReference type="Pfam" id="PF00188">
    <property type="entry name" value="CAP"/>
    <property type="match status" value="1"/>
</dbReference>
<keyword evidence="4" id="KW-1185">Reference proteome</keyword>
<dbReference type="PANTHER" id="PTHR31157">
    <property type="entry name" value="SCP DOMAIN-CONTAINING PROTEIN"/>
    <property type="match status" value="1"/>
</dbReference>
<feature type="compositionally biased region" description="Pro residues" evidence="1">
    <location>
        <begin position="265"/>
        <end position="276"/>
    </location>
</feature>
<protein>
    <recommendedName>
        <fullName evidence="2">SCP domain-containing protein</fullName>
    </recommendedName>
</protein>
<reference evidence="4" key="1">
    <citation type="submission" date="2016-07" db="EMBL/GenBank/DDBJ databases">
        <title>Sequence Frankia sp. strain CcI1.17.</title>
        <authorList>
            <person name="Ghodhbane-Gtari F."/>
            <person name="Swanson E."/>
            <person name="Gueddou A."/>
            <person name="Morris K."/>
            <person name="Hezbri K."/>
            <person name="Ktari A."/>
            <person name="Nouioui I."/>
            <person name="Abebe-Akele F."/>
            <person name="Simpson S."/>
            <person name="Thomas K."/>
            <person name="Gtari M."/>
            <person name="Tisa L.S."/>
            <person name="Hurst S."/>
        </authorList>
    </citation>
    <scope>NUCLEOTIDE SEQUENCE [LARGE SCALE GENOMIC DNA]</scope>
    <source>
        <strain evidence="4">Cc1.17</strain>
    </source>
</reference>
<dbReference type="AlphaFoldDB" id="A0A1S1Q7W2"/>
<name>A0A1S1Q7W2_9ACTN</name>
<sequence>MTVALLGLVAAAGVGGPARSVAFLESPPVLVGTGGPFPPEAGPRPGGSAAGGNLSPTPASRNRRAAPAVPDAPRAVRVPIANPPGADAHAAAGPPPSTTTPPRARGSAEPAELGGRPAPAPAPAPSGAVGTGPIRPEAAPGLTVPSEAAPADAARPAAVPPEPGGSDAEPGGSGPSAPHSDPDGAASPGADPDPGGPDPGGPEVDGPEADGPDQDRPGPTSAPPVDPRPAPAPVPEAAPAPVNGASAAETDTGAVTSRPETAPAEPAPVAPAPSAPSAPSAERPVESAGGTGQEHTALIAELVERTNAQRAAAGCPPLAIDVRLSAAAQAHSEDMAAGNYFDHTARNGRSPFDRIAAAGYSFSVAAENLAAGQRAPASVVADWMASPGHRANILNCELTQVGVGRASGGDYGTYWVQDFGTP</sequence>
<feature type="compositionally biased region" description="Low complexity" evidence="1">
    <location>
        <begin position="277"/>
        <end position="288"/>
    </location>
</feature>
<gene>
    <name evidence="3" type="ORF">CC117_07925</name>
</gene>
<feature type="compositionally biased region" description="Pro residues" evidence="1">
    <location>
        <begin position="220"/>
        <end position="238"/>
    </location>
</feature>
<proteinExistence type="predicted"/>
<evidence type="ECO:0000313" key="4">
    <source>
        <dbReference type="Proteomes" id="UP000179627"/>
    </source>
</evidence>
<comment type="caution">
    <text evidence="3">The sequence shown here is derived from an EMBL/GenBank/DDBJ whole genome shotgun (WGS) entry which is preliminary data.</text>
</comment>
<feature type="domain" description="SCP" evidence="2">
    <location>
        <begin position="304"/>
        <end position="419"/>
    </location>
</feature>
<feature type="compositionally biased region" description="Low complexity" evidence="1">
    <location>
        <begin position="100"/>
        <end position="117"/>
    </location>
</feature>
<dbReference type="Gene3D" id="3.40.33.10">
    <property type="entry name" value="CAP"/>
    <property type="match status" value="1"/>
</dbReference>
<dbReference type="SUPFAM" id="SSF55797">
    <property type="entry name" value="PR-1-like"/>
    <property type="match status" value="1"/>
</dbReference>
<evidence type="ECO:0000256" key="1">
    <source>
        <dbReference type="SAM" id="MobiDB-lite"/>
    </source>
</evidence>
<dbReference type="InterPro" id="IPR014044">
    <property type="entry name" value="CAP_dom"/>
</dbReference>
<dbReference type="Proteomes" id="UP000179627">
    <property type="component" value="Unassembled WGS sequence"/>
</dbReference>
<accession>A0A1S1Q7W2</accession>